<dbReference type="PROSITE" id="PS50110">
    <property type="entry name" value="RESPONSE_REGULATORY"/>
    <property type="match status" value="1"/>
</dbReference>
<dbReference type="Proteomes" id="UP000823910">
    <property type="component" value="Unassembled WGS sequence"/>
</dbReference>
<dbReference type="InterPro" id="IPR011006">
    <property type="entry name" value="CheY-like_superfamily"/>
</dbReference>
<dbReference type="AlphaFoldDB" id="A0A9D2N2W2"/>
<reference evidence="6" key="2">
    <citation type="submission" date="2021-04" db="EMBL/GenBank/DDBJ databases">
        <authorList>
            <person name="Gilroy R."/>
        </authorList>
    </citation>
    <scope>NUCLEOTIDE SEQUENCE</scope>
    <source>
        <strain evidence="6">CHK180-15479</strain>
    </source>
</reference>
<evidence type="ECO:0000256" key="2">
    <source>
        <dbReference type="ARBA" id="ARBA00024867"/>
    </source>
</evidence>
<dbReference type="GO" id="GO:0003677">
    <property type="term" value="F:DNA binding"/>
    <property type="evidence" value="ECO:0007669"/>
    <property type="project" value="UniProtKB-KW"/>
</dbReference>
<dbReference type="Pfam" id="PF00072">
    <property type="entry name" value="Response_reg"/>
    <property type="match status" value="1"/>
</dbReference>
<dbReference type="PROSITE" id="PS50930">
    <property type="entry name" value="HTH_LYTTR"/>
    <property type="match status" value="1"/>
</dbReference>
<evidence type="ECO:0000313" key="7">
    <source>
        <dbReference type="Proteomes" id="UP000823910"/>
    </source>
</evidence>
<evidence type="ECO:0000259" key="4">
    <source>
        <dbReference type="PROSITE" id="PS50110"/>
    </source>
</evidence>
<name>A0A9D2N2W2_9FIRM</name>
<keyword evidence="6" id="KW-0238">DNA-binding</keyword>
<feature type="domain" description="HTH LytTR-type" evidence="5">
    <location>
        <begin position="141"/>
        <end position="241"/>
    </location>
</feature>
<evidence type="ECO:0000313" key="6">
    <source>
        <dbReference type="EMBL" id="HJC06932.1"/>
    </source>
</evidence>
<protein>
    <recommendedName>
        <fullName evidence="1">Stage 0 sporulation protein A homolog</fullName>
    </recommendedName>
</protein>
<dbReference type="InterPro" id="IPR046947">
    <property type="entry name" value="LytR-like"/>
</dbReference>
<dbReference type="Gene3D" id="2.40.50.1020">
    <property type="entry name" value="LytTr DNA-binding domain"/>
    <property type="match status" value="1"/>
</dbReference>
<sequence length="252" mass="29419">MNIAIIEDCAEDAGRLSDYIKAYCSDAQICQETSIFQSASDFFHVWKAGAFDLIFLDIFLEESREEAGTQEELSGLRAARRIRSEDERCTIILCSFSPDFALAGYELRALDYLVKPVSYEALCKTMEYCLSRMQKGQRHYIEVKESRIMTKIRLDDILYTDYFNHYIQIHLSERIVRTYMRFSDFSPMLLCYPQFICCYRNCIINMDKVTSLLKTDFVLSSGERLPITRNLRPQVQQEYADYQFRKLNGGLG</sequence>
<dbReference type="SMART" id="SM00448">
    <property type="entry name" value="REC"/>
    <property type="match status" value="1"/>
</dbReference>
<evidence type="ECO:0000259" key="5">
    <source>
        <dbReference type="PROSITE" id="PS50930"/>
    </source>
</evidence>
<feature type="modified residue" description="4-aspartylphosphate" evidence="3">
    <location>
        <position position="57"/>
    </location>
</feature>
<dbReference type="SMART" id="SM00850">
    <property type="entry name" value="LytTR"/>
    <property type="match status" value="1"/>
</dbReference>
<gene>
    <name evidence="6" type="ORF">H9704_12415</name>
</gene>
<keyword evidence="3" id="KW-0597">Phosphoprotein</keyword>
<dbReference type="Pfam" id="PF04397">
    <property type="entry name" value="LytTR"/>
    <property type="match status" value="1"/>
</dbReference>
<dbReference type="SUPFAM" id="SSF52172">
    <property type="entry name" value="CheY-like"/>
    <property type="match status" value="1"/>
</dbReference>
<organism evidence="6 7">
    <name type="scientific">Candidatus Enterocloster excrementipullorum</name>
    <dbReference type="NCBI Taxonomy" id="2838559"/>
    <lineage>
        <taxon>Bacteria</taxon>
        <taxon>Bacillati</taxon>
        <taxon>Bacillota</taxon>
        <taxon>Clostridia</taxon>
        <taxon>Lachnospirales</taxon>
        <taxon>Lachnospiraceae</taxon>
        <taxon>Enterocloster</taxon>
    </lineage>
</organism>
<dbReference type="InterPro" id="IPR001789">
    <property type="entry name" value="Sig_transdc_resp-reg_receiver"/>
</dbReference>
<dbReference type="PANTHER" id="PTHR37299">
    <property type="entry name" value="TRANSCRIPTIONAL REGULATOR-RELATED"/>
    <property type="match status" value="1"/>
</dbReference>
<dbReference type="PANTHER" id="PTHR37299:SF1">
    <property type="entry name" value="STAGE 0 SPORULATION PROTEIN A HOMOLOG"/>
    <property type="match status" value="1"/>
</dbReference>
<reference evidence="6" key="1">
    <citation type="journal article" date="2021" name="PeerJ">
        <title>Extensive microbial diversity within the chicken gut microbiome revealed by metagenomics and culture.</title>
        <authorList>
            <person name="Gilroy R."/>
            <person name="Ravi A."/>
            <person name="Getino M."/>
            <person name="Pursley I."/>
            <person name="Horton D.L."/>
            <person name="Alikhan N.F."/>
            <person name="Baker D."/>
            <person name="Gharbi K."/>
            <person name="Hall N."/>
            <person name="Watson M."/>
            <person name="Adriaenssens E.M."/>
            <person name="Foster-Nyarko E."/>
            <person name="Jarju S."/>
            <person name="Secka A."/>
            <person name="Antonio M."/>
            <person name="Oren A."/>
            <person name="Chaudhuri R.R."/>
            <person name="La Ragione R."/>
            <person name="Hildebrand F."/>
            <person name="Pallen M.J."/>
        </authorList>
    </citation>
    <scope>NUCLEOTIDE SEQUENCE</scope>
    <source>
        <strain evidence="6">CHK180-15479</strain>
    </source>
</reference>
<accession>A0A9D2N2W2</accession>
<dbReference type="GO" id="GO:0000156">
    <property type="term" value="F:phosphorelay response regulator activity"/>
    <property type="evidence" value="ECO:0007669"/>
    <property type="project" value="InterPro"/>
</dbReference>
<proteinExistence type="predicted"/>
<comment type="caution">
    <text evidence="6">The sequence shown here is derived from an EMBL/GenBank/DDBJ whole genome shotgun (WGS) entry which is preliminary data.</text>
</comment>
<evidence type="ECO:0000256" key="3">
    <source>
        <dbReference type="PROSITE-ProRule" id="PRU00169"/>
    </source>
</evidence>
<feature type="domain" description="Response regulatory" evidence="4">
    <location>
        <begin position="2"/>
        <end position="130"/>
    </location>
</feature>
<dbReference type="Gene3D" id="3.40.50.2300">
    <property type="match status" value="1"/>
</dbReference>
<dbReference type="InterPro" id="IPR007492">
    <property type="entry name" value="LytTR_DNA-bd_dom"/>
</dbReference>
<dbReference type="EMBL" id="DWWT01000065">
    <property type="protein sequence ID" value="HJC06932.1"/>
    <property type="molecule type" value="Genomic_DNA"/>
</dbReference>
<comment type="function">
    <text evidence="2">May play the central regulatory role in sporulation. It may be an element of the effector pathway responsible for the activation of sporulation genes in response to nutritional stress. Spo0A may act in concert with spo0H (a sigma factor) to control the expression of some genes that are critical to the sporulation process.</text>
</comment>
<evidence type="ECO:0000256" key="1">
    <source>
        <dbReference type="ARBA" id="ARBA00018672"/>
    </source>
</evidence>